<evidence type="ECO:0008006" key="3">
    <source>
        <dbReference type="Google" id="ProtNLM"/>
    </source>
</evidence>
<gene>
    <name evidence="1" type="ORF">PATL70BA_2061</name>
</gene>
<dbReference type="EMBL" id="LR130778">
    <property type="protein sequence ID" value="VDN47944.1"/>
    <property type="molecule type" value="Genomic_DNA"/>
</dbReference>
<name>A0A3P7NXK4_9FIRM</name>
<dbReference type="Proteomes" id="UP000279029">
    <property type="component" value="Chromosome"/>
</dbReference>
<keyword evidence="2" id="KW-1185">Reference proteome</keyword>
<dbReference type="GO" id="GO:0015562">
    <property type="term" value="F:efflux transmembrane transporter activity"/>
    <property type="evidence" value="ECO:0007669"/>
    <property type="project" value="TreeGrafter"/>
</dbReference>
<proteinExistence type="predicted"/>
<sequence length="142" mass="15810">MKKKTIIGGVVVLVLLVSALVLWVNSNRPPVVNTYTVLEGPYEEVVSAIGYVDYEKEVIVSTQVGGIIREVAHDAGDRVDREALLITIDDNEARSIYEDLQTSLRLAQARLNDYQSIYGNNRNNTALQKDVLDYGKLVIMQS</sequence>
<dbReference type="SUPFAM" id="SSF111369">
    <property type="entry name" value="HlyD-like secretion proteins"/>
    <property type="match status" value="1"/>
</dbReference>
<dbReference type="OrthoDB" id="9784484at2"/>
<reference evidence="1 2" key="1">
    <citation type="submission" date="2018-09" db="EMBL/GenBank/DDBJ databases">
        <authorList>
            <person name="Postec A."/>
        </authorList>
    </citation>
    <scope>NUCLEOTIDE SEQUENCE [LARGE SCALE GENOMIC DNA]</scope>
    <source>
        <strain evidence="1">70B-A</strain>
    </source>
</reference>
<dbReference type="AlphaFoldDB" id="A0A3P7NXK4"/>
<protein>
    <recommendedName>
        <fullName evidence="3">Membrane fusion protein biotin-lipoyl like domain-containing protein</fullName>
    </recommendedName>
</protein>
<accession>A0A3P7NXK4</accession>
<dbReference type="Gene3D" id="2.40.50.100">
    <property type="match status" value="1"/>
</dbReference>
<dbReference type="Gene3D" id="1.10.287.470">
    <property type="entry name" value="Helix hairpin bin"/>
    <property type="match status" value="1"/>
</dbReference>
<organism evidence="1 2">
    <name type="scientific">Petrocella atlantisensis</name>
    <dbReference type="NCBI Taxonomy" id="2173034"/>
    <lineage>
        <taxon>Bacteria</taxon>
        <taxon>Bacillati</taxon>
        <taxon>Bacillota</taxon>
        <taxon>Clostridia</taxon>
        <taxon>Lachnospirales</taxon>
        <taxon>Vallitaleaceae</taxon>
        <taxon>Petrocella</taxon>
    </lineage>
</organism>
<evidence type="ECO:0000313" key="1">
    <source>
        <dbReference type="EMBL" id="VDN47944.1"/>
    </source>
</evidence>
<dbReference type="PANTHER" id="PTHR30469">
    <property type="entry name" value="MULTIDRUG RESISTANCE PROTEIN MDTA"/>
    <property type="match status" value="1"/>
</dbReference>
<dbReference type="KEGG" id="cbar:PATL70BA_2061"/>
<dbReference type="RefSeq" id="WP_125137171.1">
    <property type="nucleotide sequence ID" value="NZ_LR130778.1"/>
</dbReference>
<evidence type="ECO:0000313" key="2">
    <source>
        <dbReference type="Proteomes" id="UP000279029"/>
    </source>
</evidence>
<dbReference type="GO" id="GO:1990281">
    <property type="term" value="C:efflux pump complex"/>
    <property type="evidence" value="ECO:0007669"/>
    <property type="project" value="TreeGrafter"/>
</dbReference>